<feature type="transmembrane region" description="Helical" evidence="6">
    <location>
        <begin position="256"/>
        <end position="281"/>
    </location>
</feature>
<evidence type="ECO:0000259" key="7">
    <source>
        <dbReference type="Pfam" id="PF00482"/>
    </source>
</evidence>
<dbReference type="PANTHER" id="PTHR35402">
    <property type="entry name" value="INTEGRAL MEMBRANE PROTEIN-RELATED"/>
    <property type="match status" value="1"/>
</dbReference>
<evidence type="ECO:0000256" key="5">
    <source>
        <dbReference type="ARBA" id="ARBA00023136"/>
    </source>
</evidence>
<feature type="transmembrane region" description="Helical" evidence="6">
    <location>
        <begin position="53"/>
        <end position="75"/>
    </location>
</feature>
<keyword evidence="5 6" id="KW-0472">Membrane</keyword>
<dbReference type="InterPro" id="IPR056569">
    <property type="entry name" value="ArlJ-like"/>
</dbReference>
<dbReference type="AlphaFoldDB" id="A0A343TIQ2"/>
<proteinExistence type="predicted"/>
<dbReference type="RefSeq" id="WP_119816794.1">
    <property type="nucleotide sequence ID" value="NZ_CP025066.1"/>
</dbReference>
<keyword evidence="8" id="KW-0969">Cilium</keyword>
<gene>
    <name evidence="8" type="primary">flaJ3</name>
    <name evidence="8" type="ORF">AArcSl_1343</name>
</gene>
<comment type="subcellular location">
    <subcellularLocation>
        <location evidence="1">Cell membrane</location>
        <topology evidence="1">Multi-pass membrane protein</topology>
    </subcellularLocation>
</comment>
<dbReference type="Pfam" id="PF00482">
    <property type="entry name" value="T2SSF"/>
    <property type="match status" value="1"/>
</dbReference>
<feature type="transmembrane region" description="Helical" evidence="6">
    <location>
        <begin position="592"/>
        <end position="612"/>
    </location>
</feature>
<evidence type="ECO:0000313" key="8">
    <source>
        <dbReference type="EMBL" id="AUX08974.1"/>
    </source>
</evidence>
<keyword evidence="9" id="KW-1185">Reference proteome</keyword>
<organism evidence="8 9">
    <name type="scientific">Halalkaliarchaeum desulfuricum</name>
    <dbReference type="NCBI Taxonomy" id="2055893"/>
    <lineage>
        <taxon>Archaea</taxon>
        <taxon>Methanobacteriati</taxon>
        <taxon>Methanobacteriota</taxon>
        <taxon>Stenosarchaea group</taxon>
        <taxon>Halobacteria</taxon>
        <taxon>Halobacteriales</taxon>
        <taxon>Haloferacaceae</taxon>
        <taxon>Halalkaliarchaeum</taxon>
    </lineage>
</organism>
<dbReference type="EMBL" id="CP025066">
    <property type="protein sequence ID" value="AUX08974.1"/>
    <property type="molecule type" value="Genomic_DNA"/>
</dbReference>
<feature type="transmembrane region" description="Helical" evidence="6">
    <location>
        <begin position="619"/>
        <end position="639"/>
    </location>
</feature>
<accession>A0A343TIQ2</accession>
<keyword evidence="2" id="KW-1003">Cell membrane</keyword>
<dbReference type="GeneID" id="37877691"/>
<evidence type="ECO:0000256" key="1">
    <source>
        <dbReference type="ARBA" id="ARBA00004651"/>
    </source>
</evidence>
<evidence type="ECO:0000313" key="9">
    <source>
        <dbReference type="Proteomes" id="UP000263012"/>
    </source>
</evidence>
<keyword evidence="8" id="KW-0966">Cell projection</keyword>
<keyword evidence="4 6" id="KW-1133">Transmembrane helix</keyword>
<name>A0A343TIQ2_9EURY</name>
<evidence type="ECO:0000256" key="4">
    <source>
        <dbReference type="ARBA" id="ARBA00022989"/>
    </source>
</evidence>
<feature type="transmembrane region" description="Helical" evidence="6">
    <location>
        <begin position="301"/>
        <end position="321"/>
    </location>
</feature>
<dbReference type="KEGG" id="hdf:AArcSl_1343"/>
<protein>
    <submittedName>
        <fullName evidence="8">Archaeal flagellar protein FlaJ</fullName>
    </submittedName>
</protein>
<evidence type="ECO:0000256" key="2">
    <source>
        <dbReference type="ARBA" id="ARBA00022475"/>
    </source>
</evidence>
<feature type="domain" description="Type II secretion system protein GspF" evidence="7">
    <location>
        <begin position="148"/>
        <end position="275"/>
    </location>
</feature>
<dbReference type="PANTHER" id="PTHR35402:SF1">
    <property type="entry name" value="TYPE II SECRETION SYSTEM PROTEIN GSPF DOMAIN-CONTAINING PROTEIN"/>
    <property type="match status" value="1"/>
</dbReference>
<reference evidence="9" key="1">
    <citation type="submission" date="2017-11" db="EMBL/GenBank/DDBJ databases">
        <title>Phenotypic and genomic properties of facultatively anaerobic sulfur-reducing natronoarchaea from hypersaline soda lakes.</title>
        <authorList>
            <person name="Sorokin D.Y."/>
            <person name="Kublanov I.V."/>
            <person name="Roman P."/>
            <person name="Sinninghe Damste J.S."/>
            <person name="Golyshin P.N."/>
            <person name="Rojo D."/>
            <person name="Ciordia S."/>
            <person name="Mena M.D.C."/>
            <person name="Ferrer M."/>
            <person name="Messina E."/>
            <person name="Smedile F."/>
            <person name="La Spada G."/>
            <person name="La Cono V."/>
            <person name="Yakimov M.M."/>
        </authorList>
    </citation>
    <scope>NUCLEOTIDE SEQUENCE [LARGE SCALE GENOMIC DNA]</scope>
    <source>
        <strain evidence="9">AArc-Sl</strain>
    </source>
</reference>
<feature type="transmembrane region" description="Helical" evidence="6">
    <location>
        <begin position="538"/>
        <end position="562"/>
    </location>
</feature>
<sequence length="640" mass="68818">MSVDADDKRLSILDRALYALFARHADGTKHATARRRYRATDLRVSFDVFLSRLYALSWLLASFACVLGVGFLLAVPDRTLAGVDAILLRIASVQPFTAASRLSIAVGFAAVLAVAIKVTTIRVGGLYLRWMATARRTDIERTLPGAVRYLHSLSSGSDDAREMLRRTARNDAYGETAVAFRKTLNTAELTGSLDAGLRRVARDTPSRELLAPFLLKFREHAMQGEDALESYLRMESRMLSHRQERARTRASGYLELLAELFVVLLVLPALFVIVLTVMSVLAPGLAERVSTPVGPVSMRALAVYGSAGFILLVGVAAVLVVESVRPDDQHTSYVRPNAAIATLKTARRNPASAAVVFLPLGMAVGIVAAQSGTGAVNAFLAGYVGYGLPVGFVALRRARLDDAKDREIRDFVHAVSGHVSLGRPFPEAVRIVSKEVDLGPLDDDVADLGFNLGLTSAPEGVRERGVTTGGTLQGTSDRRTAALDRFVERVGTPLGEQTVGLVTGALEAGSDTETVFENLQSEIGRLYHEKQSLRSAMLVYAVVGWTTAVLIVGIVVAVNQYIVDGFTQLSSTPGTAGFALDPATIDPERDGFRFYVVTQATMLASGWFAGIASRNRYEALLHSSVLVCICYLVFAGVGAV</sequence>
<dbReference type="InterPro" id="IPR018076">
    <property type="entry name" value="T2SS_GspF_dom"/>
</dbReference>
<dbReference type="Proteomes" id="UP000263012">
    <property type="component" value="Chromosome"/>
</dbReference>
<feature type="transmembrane region" description="Helical" evidence="6">
    <location>
        <begin position="375"/>
        <end position="395"/>
    </location>
</feature>
<dbReference type="OrthoDB" id="252907at2157"/>
<keyword evidence="3 6" id="KW-0812">Transmembrane</keyword>
<feature type="transmembrane region" description="Helical" evidence="6">
    <location>
        <begin position="102"/>
        <end position="128"/>
    </location>
</feature>
<dbReference type="GO" id="GO:0005886">
    <property type="term" value="C:plasma membrane"/>
    <property type="evidence" value="ECO:0007669"/>
    <property type="project" value="UniProtKB-SubCell"/>
</dbReference>
<evidence type="ECO:0000256" key="3">
    <source>
        <dbReference type="ARBA" id="ARBA00022692"/>
    </source>
</evidence>
<evidence type="ECO:0000256" key="6">
    <source>
        <dbReference type="SAM" id="Phobius"/>
    </source>
</evidence>
<keyword evidence="8" id="KW-0282">Flagellum</keyword>
<feature type="transmembrane region" description="Helical" evidence="6">
    <location>
        <begin position="351"/>
        <end position="369"/>
    </location>
</feature>